<dbReference type="GO" id="GO:0005737">
    <property type="term" value="C:cytoplasm"/>
    <property type="evidence" value="ECO:0007669"/>
    <property type="project" value="TreeGrafter"/>
</dbReference>
<dbReference type="EMBL" id="LNYA01000003">
    <property type="protein sequence ID" value="KTC99567.1"/>
    <property type="molecule type" value="Genomic_DNA"/>
</dbReference>
<keyword evidence="2" id="KW-0808">Transferase</keyword>
<keyword evidence="3" id="KW-1185">Reference proteome</keyword>
<dbReference type="Gene3D" id="3.40.630.30">
    <property type="match status" value="1"/>
</dbReference>
<name>A0A0W0TVC9_LEGER</name>
<dbReference type="OrthoDB" id="3806873at2"/>
<gene>
    <name evidence="2" type="ORF">Lery_0468</name>
</gene>
<protein>
    <submittedName>
        <fullName evidence="2">GNAT family acetyltransferase</fullName>
    </submittedName>
</protein>
<evidence type="ECO:0000259" key="1">
    <source>
        <dbReference type="PROSITE" id="PS51186"/>
    </source>
</evidence>
<dbReference type="RefSeq" id="WP_065230224.1">
    <property type="nucleotide sequence ID" value="NZ_CAAAHY010000001.1"/>
</dbReference>
<dbReference type="Pfam" id="PF13302">
    <property type="entry name" value="Acetyltransf_3"/>
    <property type="match status" value="1"/>
</dbReference>
<reference evidence="2 3" key="1">
    <citation type="submission" date="2015-11" db="EMBL/GenBank/DDBJ databases">
        <title>Genomic analysis of 38 Legionella species identifies large and diverse effector repertoires.</title>
        <authorList>
            <person name="Burstein D."/>
            <person name="Amaro F."/>
            <person name="Zusman T."/>
            <person name="Lifshitz Z."/>
            <person name="Cohen O."/>
            <person name="Gilbert J.A."/>
            <person name="Pupko T."/>
            <person name="Shuman H.A."/>
            <person name="Segal G."/>
        </authorList>
    </citation>
    <scope>NUCLEOTIDE SEQUENCE [LARGE SCALE GENOMIC DNA]</scope>
    <source>
        <strain evidence="2 3">SE-32A-C8</strain>
    </source>
</reference>
<dbReference type="AlphaFoldDB" id="A0A0W0TVC9"/>
<dbReference type="PANTHER" id="PTHR43441:SF2">
    <property type="entry name" value="FAMILY ACETYLTRANSFERASE, PUTATIVE (AFU_ORTHOLOGUE AFUA_7G00850)-RELATED"/>
    <property type="match status" value="1"/>
</dbReference>
<dbReference type="InterPro" id="IPR000182">
    <property type="entry name" value="GNAT_dom"/>
</dbReference>
<dbReference type="STRING" id="448.Lery_0468"/>
<feature type="domain" description="N-acetyltransferase" evidence="1">
    <location>
        <begin position="13"/>
        <end position="174"/>
    </location>
</feature>
<organism evidence="2 3">
    <name type="scientific">Legionella erythra</name>
    <dbReference type="NCBI Taxonomy" id="448"/>
    <lineage>
        <taxon>Bacteria</taxon>
        <taxon>Pseudomonadati</taxon>
        <taxon>Pseudomonadota</taxon>
        <taxon>Gammaproteobacteria</taxon>
        <taxon>Legionellales</taxon>
        <taxon>Legionellaceae</taxon>
        <taxon>Legionella</taxon>
    </lineage>
</organism>
<dbReference type="SUPFAM" id="SSF55729">
    <property type="entry name" value="Acyl-CoA N-acyltransferases (Nat)"/>
    <property type="match status" value="1"/>
</dbReference>
<dbReference type="PROSITE" id="PS51186">
    <property type="entry name" value="GNAT"/>
    <property type="match status" value="1"/>
</dbReference>
<dbReference type="GO" id="GO:1990189">
    <property type="term" value="F:protein N-terminal-serine acetyltransferase activity"/>
    <property type="evidence" value="ECO:0007669"/>
    <property type="project" value="TreeGrafter"/>
</dbReference>
<dbReference type="InterPro" id="IPR016181">
    <property type="entry name" value="Acyl_CoA_acyltransferase"/>
</dbReference>
<evidence type="ECO:0000313" key="2">
    <source>
        <dbReference type="EMBL" id="KTC99567.1"/>
    </source>
</evidence>
<dbReference type="GO" id="GO:0008999">
    <property type="term" value="F:protein-N-terminal-alanine acetyltransferase activity"/>
    <property type="evidence" value="ECO:0007669"/>
    <property type="project" value="TreeGrafter"/>
</dbReference>
<accession>A0A0W0TVC9</accession>
<dbReference type="Proteomes" id="UP000054773">
    <property type="component" value="Unassembled WGS sequence"/>
</dbReference>
<proteinExistence type="predicted"/>
<dbReference type="PATRIC" id="fig|448.7.peg.485"/>
<evidence type="ECO:0000313" key="3">
    <source>
        <dbReference type="Proteomes" id="UP000054773"/>
    </source>
</evidence>
<comment type="caution">
    <text evidence="2">The sequence shown here is derived from an EMBL/GenBank/DDBJ whole genome shotgun (WGS) entry which is preliminary data.</text>
</comment>
<sequence>MDFSQLRLDTPRMKLVPISEEHASAVCEHFTAEITRYMWPSAPKARQEIADHVRLKQLAMRKGKEIALILILKESGEFLGYASLDEVQSRSPELGIWIRKSAQGHYYGYEALSALTGWSAANLRYDYLKYPVDKSNYPSRKLIEKLGGIPQDEYVKFSESGRVLHELEYRIYCVPSESEF</sequence>
<dbReference type="PANTHER" id="PTHR43441">
    <property type="entry name" value="RIBOSOMAL-PROTEIN-SERINE ACETYLTRANSFERASE"/>
    <property type="match status" value="1"/>
</dbReference>
<dbReference type="InterPro" id="IPR051908">
    <property type="entry name" value="Ribosomal_N-acetyltransferase"/>
</dbReference>